<feature type="domain" description="Glutamine amidotransferase type-2" evidence="5">
    <location>
        <begin position="1"/>
        <end position="70"/>
    </location>
</feature>
<dbReference type="Gene3D" id="3.60.20.10">
    <property type="entry name" value="Glutamine Phosphoribosylpyrophosphate, subunit 1, domain 1"/>
    <property type="match status" value="1"/>
</dbReference>
<evidence type="ECO:0000313" key="6">
    <source>
        <dbReference type="Proteomes" id="UP000887574"/>
    </source>
</evidence>
<dbReference type="Gene3D" id="3.40.50.620">
    <property type="entry name" value="HUPs"/>
    <property type="match status" value="1"/>
</dbReference>
<keyword evidence="1" id="KW-0436">Ligase</keyword>
<dbReference type="Pfam" id="PF00733">
    <property type="entry name" value="Asn_synthase"/>
    <property type="match status" value="1"/>
</dbReference>
<dbReference type="InterPro" id="IPR017932">
    <property type="entry name" value="GATase_2_dom"/>
</dbReference>
<dbReference type="InterPro" id="IPR001962">
    <property type="entry name" value="Asn_synthase"/>
</dbReference>
<keyword evidence="4" id="KW-0061">Asparagine biosynthesis</keyword>
<dbReference type="PROSITE" id="PS51278">
    <property type="entry name" value="GATASE_TYPE_2"/>
    <property type="match status" value="1"/>
</dbReference>
<dbReference type="InterPro" id="IPR029055">
    <property type="entry name" value="Ntn_hydrolases_N"/>
</dbReference>
<keyword evidence="2" id="KW-0547">Nucleotide-binding</keyword>
<evidence type="ECO:0000256" key="2">
    <source>
        <dbReference type="ARBA" id="ARBA00022741"/>
    </source>
</evidence>
<dbReference type="SUPFAM" id="SSF52402">
    <property type="entry name" value="Adenine nucleotide alpha hydrolases-like"/>
    <property type="match status" value="1"/>
</dbReference>
<sequence length="228" mass="25024">MLDGVYSWALIYEDDFLVARDKIGVKQLYYGRNEVGSWFFASELKALEKECGGVVIDSFPAGHYFTPSKGIAPFWFPSWLHWEDTLNRPNYETIRSSLIDATHKRLMADVVIGALLSSGLDSSLICAIAAKQLKCLPKLKTYSIGLCDSSDGIAASKVANFIGSSHKHILFTVEEGLSMINKVIWHLETYDVGTVRAAIVHFLLSKAVASDNVKVVLSGEGADELFGG</sequence>
<evidence type="ECO:0000256" key="3">
    <source>
        <dbReference type="ARBA" id="ARBA00022840"/>
    </source>
</evidence>
<dbReference type="InterPro" id="IPR014729">
    <property type="entry name" value="Rossmann-like_a/b/a_fold"/>
</dbReference>
<dbReference type="PANTHER" id="PTHR11772:SF2">
    <property type="entry name" value="ASPARAGINE SYNTHETASE [GLUTAMINE-HYDROLYZING]"/>
    <property type="match status" value="1"/>
</dbReference>
<dbReference type="SUPFAM" id="SSF56235">
    <property type="entry name" value="N-terminal nucleophile aminohydrolases (Ntn hydrolases)"/>
    <property type="match status" value="1"/>
</dbReference>
<proteinExistence type="predicted"/>
<dbReference type="GO" id="GO:0005829">
    <property type="term" value="C:cytosol"/>
    <property type="evidence" value="ECO:0007669"/>
    <property type="project" value="TreeGrafter"/>
</dbReference>
<dbReference type="GO" id="GO:0006529">
    <property type="term" value="P:asparagine biosynthetic process"/>
    <property type="evidence" value="ECO:0007669"/>
    <property type="project" value="UniProtKB-KW"/>
</dbReference>
<dbReference type="GO" id="GO:0005524">
    <property type="term" value="F:ATP binding"/>
    <property type="evidence" value="ECO:0007669"/>
    <property type="project" value="UniProtKB-KW"/>
</dbReference>
<dbReference type="Proteomes" id="UP000887574">
    <property type="component" value="Unplaced"/>
</dbReference>
<accession>A0A915DBX9</accession>
<dbReference type="InterPro" id="IPR050795">
    <property type="entry name" value="Asn_Synthetase"/>
</dbReference>
<name>A0A915DBX9_9BILA</name>
<dbReference type="AlphaFoldDB" id="A0A915DBX9"/>
<reference evidence="7" key="1">
    <citation type="submission" date="2022-11" db="UniProtKB">
        <authorList>
            <consortium name="WormBaseParasite"/>
        </authorList>
    </citation>
    <scope>IDENTIFICATION</scope>
</reference>
<keyword evidence="3" id="KW-0067">ATP-binding</keyword>
<organism evidence="6 7">
    <name type="scientific">Ditylenchus dipsaci</name>
    <dbReference type="NCBI Taxonomy" id="166011"/>
    <lineage>
        <taxon>Eukaryota</taxon>
        <taxon>Metazoa</taxon>
        <taxon>Ecdysozoa</taxon>
        <taxon>Nematoda</taxon>
        <taxon>Chromadorea</taxon>
        <taxon>Rhabditida</taxon>
        <taxon>Tylenchina</taxon>
        <taxon>Tylenchomorpha</taxon>
        <taxon>Sphaerularioidea</taxon>
        <taxon>Anguinidae</taxon>
        <taxon>Anguininae</taxon>
        <taxon>Ditylenchus</taxon>
    </lineage>
</organism>
<keyword evidence="4" id="KW-0028">Amino-acid biosynthesis</keyword>
<evidence type="ECO:0000259" key="5">
    <source>
        <dbReference type="PROSITE" id="PS51278"/>
    </source>
</evidence>
<protein>
    <submittedName>
        <fullName evidence="7">Glutamine amidotransferase type-2 domain-containing protein</fullName>
    </submittedName>
</protein>
<evidence type="ECO:0000313" key="7">
    <source>
        <dbReference type="WBParaSite" id="jg18023"/>
    </source>
</evidence>
<dbReference type="Pfam" id="PF13537">
    <property type="entry name" value="GATase_7"/>
    <property type="match status" value="1"/>
</dbReference>
<dbReference type="CDD" id="cd01991">
    <property type="entry name" value="Asn_synthase_B_C"/>
    <property type="match status" value="1"/>
</dbReference>
<dbReference type="GO" id="GO:0004066">
    <property type="term" value="F:asparagine synthase (glutamine-hydrolyzing) activity"/>
    <property type="evidence" value="ECO:0007669"/>
    <property type="project" value="InterPro"/>
</dbReference>
<dbReference type="WBParaSite" id="jg18023">
    <property type="protein sequence ID" value="jg18023"/>
    <property type="gene ID" value="jg18023"/>
</dbReference>
<evidence type="ECO:0000256" key="4">
    <source>
        <dbReference type="ARBA" id="ARBA00022888"/>
    </source>
</evidence>
<keyword evidence="6" id="KW-1185">Reference proteome</keyword>
<evidence type="ECO:0000256" key="1">
    <source>
        <dbReference type="ARBA" id="ARBA00022598"/>
    </source>
</evidence>
<dbReference type="PANTHER" id="PTHR11772">
    <property type="entry name" value="ASPARAGINE SYNTHETASE"/>
    <property type="match status" value="1"/>
</dbReference>